<dbReference type="PROSITE" id="PS51257">
    <property type="entry name" value="PROKAR_LIPOPROTEIN"/>
    <property type="match status" value="1"/>
</dbReference>
<organism evidence="8 9">
    <name type="scientific">Candidatus Merdivivens faecigallinarum</name>
    <dbReference type="NCBI Taxonomy" id="2840871"/>
    <lineage>
        <taxon>Bacteria</taxon>
        <taxon>Pseudomonadati</taxon>
        <taxon>Bacteroidota</taxon>
        <taxon>Bacteroidia</taxon>
        <taxon>Bacteroidales</taxon>
        <taxon>Muribaculaceae</taxon>
        <taxon>Muribaculaceae incertae sedis</taxon>
        <taxon>Candidatus Merdivivens</taxon>
    </lineage>
</organism>
<protein>
    <submittedName>
        <fullName evidence="8">RagB/SusD family nutrient uptake outer membrane protein</fullName>
    </submittedName>
</protein>
<keyword evidence="4" id="KW-0472">Membrane</keyword>
<feature type="domain" description="RagB/SusD" evidence="6">
    <location>
        <begin position="349"/>
        <end position="508"/>
    </location>
</feature>
<dbReference type="InterPro" id="IPR012944">
    <property type="entry name" value="SusD_RagB_dom"/>
</dbReference>
<evidence type="ECO:0000313" key="9">
    <source>
        <dbReference type="Proteomes" id="UP000823772"/>
    </source>
</evidence>
<evidence type="ECO:0000256" key="2">
    <source>
        <dbReference type="ARBA" id="ARBA00006275"/>
    </source>
</evidence>
<feature type="domain" description="SusD-like N-terminal" evidence="7">
    <location>
        <begin position="83"/>
        <end position="238"/>
    </location>
</feature>
<evidence type="ECO:0000259" key="7">
    <source>
        <dbReference type="Pfam" id="PF14322"/>
    </source>
</evidence>
<reference evidence="8" key="1">
    <citation type="submission" date="2020-10" db="EMBL/GenBank/DDBJ databases">
        <authorList>
            <person name="Gilroy R."/>
        </authorList>
    </citation>
    <scope>NUCLEOTIDE SEQUENCE</scope>
    <source>
        <strain evidence="8">B3-2255</strain>
    </source>
</reference>
<evidence type="ECO:0000256" key="4">
    <source>
        <dbReference type="ARBA" id="ARBA00023136"/>
    </source>
</evidence>
<dbReference type="GO" id="GO:0009279">
    <property type="term" value="C:cell outer membrane"/>
    <property type="evidence" value="ECO:0007669"/>
    <property type="project" value="UniProtKB-SubCell"/>
</dbReference>
<keyword evidence="5" id="KW-0998">Cell outer membrane</keyword>
<evidence type="ECO:0000256" key="1">
    <source>
        <dbReference type="ARBA" id="ARBA00004442"/>
    </source>
</evidence>
<reference evidence="8" key="2">
    <citation type="journal article" date="2021" name="PeerJ">
        <title>Extensive microbial diversity within the chicken gut microbiome revealed by metagenomics and culture.</title>
        <authorList>
            <person name="Gilroy R."/>
            <person name="Ravi A."/>
            <person name="Getino M."/>
            <person name="Pursley I."/>
            <person name="Horton D.L."/>
            <person name="Alikhan N.F."/>
            <person name="Baker D."/>
            <person name="Gharbi K."/>
            <person name="Hall N."/>
            <person name="Watson M."/>
            <person name="Adriaenssens E.M."/>
            <person name="Foster-Nyarko E."/>
            <person name="Jarju S."/>
            <person name="Secka A."/>
            <person name="Antonio M."/>
            <person name="Oren A."/>
            <person name="Chaudhuri R.R."/>
            <person name="La Ragione R."/>
            <person name="Hildebrand F."/>
            <person name="Pallen M.J."/>
        </authorList>
    </citation>
    <scope>NUCLEOTIDE SEQUENCE</scope>
    <source>
        <strain evidence="8">B3-2255</strain>
    </source>
</reference>
<comment type="subcellular location">
    <subcellularLocation>
        <location evidence="1">Cell outer membrane</location>
    </subcellularLocation>
</comment>
<dbReference type="InterPro" id="IPR011990">
    <property type="entry name" value="TPR-like_helical_dom_sf"/>
</dbReference>
<dbReference type="InterPro" id="IPR033985">
    <property type="entry name" value="SusD-like_N"/>
</dbReference>
<dbReference type="SUPFAM" id="SSF48452">
    <property type="entry name" value="TPR-like"/>
    <property type="match status" value="1"/>
</dbReference>
<comment type="caution">
    <text evidence="8">The sequence shown here is derived from an EMBL/GenBank/DDBJ whole genome shotgun (WGS) entry which is preliminary data.</text>
</comment>
<gene>
    <name evidence="8" type="ORF">IAC87_00400</name>
</gene>
<dbReference type="AlphaFoldDB" id="A0A9D9IXP3"/>
<evidence type="ECO:0000256" key="3">
    <source>
        <dbReference type="ARBA" id="ARBA00022729"/>
    </source>
</evidence>
<evidence type="ECO:0000259" key="6">
    <source>
        <dbReference type="Pfam" id="PF07980"/>
    </source>
</evidence>
<name>A0A9D9IXP3_9BACT</name>
<proteinExistence type="inferred from homology"/>
<evidence type="ECO:0000313" key="8">
    <source>
        <dbReference type="EMBL" id="MBO8480997.1"/>
    </source>
</evidence>
<evidence type="ECO:0000256" key="5">
    <source>
        <dbReference type="ARBA" id="ARBA00023237"/>
    </source>
</evidence>
<dbReference type="Pfam" id="PF14322">
    <property type="entry name" value="SusD-like_3"/>
    <property type="match status" value="1"/>
</dbReference>
<sequence>MKKIFISLIAIAVLVSCDMNKQPYSSISPDNALSSMLDASKLRNFIYANFRGLTSGGYVYSGEIQADFFNASLEYGNNGGDLHRWNFSNNLGTALSFWSSAYSVSANDNFFIEKINSYMAAQRKDGTLSSEDSTTLMRYKGEAFFSRAYAYFFLAQYVCKDYDPATAANEYGLPIVLTYNPTSDETKYPARESLQATFERINADLDSAELYIDTEAAGDGEIYFTKDVVAAFRARVALYMDDYKAAIEYAKPLVDMSREGSRYALLTDTASFNDLWLNDSGNECIMQVFASFNELPSSSSYNYVAYSVAQRLYKPYYIPTKNVIDLYSADDIRFLSWFINVPVTYTGVSAPVYLCNKYPGNPDFWVGETNYCNSPKPFRIAEQYLILAEAYDKDGNESEAASVLNALKSARIPSHRETQYSGETLELEIKNERIRELFAEGFRLPDLKRYHEGFSRGEAQNNTVIFLPGGSDTEALSVDADNYRFTWPIPYEEIITNPQIASQQNAGY</sequence>
<dbReference type="Proteomes" id="UP000823772">
    <property type="component" value="Unassembled WGS sequence"/>
</dbReference>
<dbReference type="Pfam" id="PF07980">
    <property type="entry name" value="SusD_RagB"/>
    <property type="match status" value="1"/>
</dbReference>
<dbReference type="Gene3D" id="1.25.40.390">
    <property type="match status" value="1"/>
</dbReference>
<dbReference type="EMBL" id="JADILY010000007">
    <property type="protein sequence ID" value="MBO8480997.1"/>
    <property type="molecule type" value="Genomic_DNA"/>
</dbReference>
<keyword evidence="3" id="KW-0732">Signal</keyword>
<comment type="similarity">
    <text evidence="2">Belongs to the SusD family.</text>
</comment>
<accession>A0A9D9IXP3</accession>